<keyword evidence="2" id="KW-1185">Reference proteome</keyword>
<dbReference type="OrthoDB" id="16906at2759"/>
<evidence type="ECO:0000313" key="1">
    <source>
        <dbReference type="EMBL" id="KAG0498365.1"/>
    </source>
</evidence>
<dbReference type="Proteomes" id="UP000636800">
    <property type="component" value="Chromosome 1"/>
</dbReference>
<proteinExistence type="predicted"/>
<accession>A0A835RTP4</accession>
<reference evidence="1 2" key="1">
    <citation type="journal article" date="2020" name="Nat. Food">
        <title>A phased Vanilla planifolia genome enables genetic improvement of flavour and production.</title>
        <authorList>
            <person name="Hasing T."/>
            <person name="Tang H."/>
            <person name="Brym M."/>
            <person name="Khazi F."/>
            <person name="Huang T."/>
            <person name="Chambers A.H."/>
        </authorList>
    </citation>
    <scope>NUCLEOTIDE SEQUENCE [LARGE SCALE GENOMIC DNA]</scope>
    <source>
        <tissue evidence="1">Leaf</tissue>
    </source>
</reference>
<sequence>MRVTRYAPTGPVLLTWPYLSGRQLTLVPGVLSIFANTWVPRPLNARRVAQTVFRSGQGSGNWRGERRSLGFTKLAVRIFCHVESSGTWFREAPKAPPLVLPNVARR</sequence>
<comment type="caution">
    <text evidence="1">The sequence shown here is derived from an EMBL/GenBank/DDBJ whole genome shotgun (WGS) entry which is preliminary data.</text>
</comment>
<organism evidence="1 2">
    <name type="scientific">Vanilla planifolia</name>
    <name type="common">Vanilla</name>
    <dbReference type="NCBI Taxonomy" id="51239"/>
    <lineage>
        <taxon>Eukaryota</taxon>
        <taxon>Viridiplantae</taxon>
        <taxon>Streptophyta</taxon>
        <taxon>Embryophyta</taxon>
        <taxon>Tracheophyta</taxon>
        <taxon>Spermatophyta</taxon>
        <taxon>Magnoliopsida</taxon>
        <taxon>Liliopsida</taxon>
        <taxon>Asparagales</taxon>
        <taxon>Orchidaceae</taxon>
        <taxon>Vanilloideae</taxon>
        <taxon>Vanilleae</taxon>
        <taxon>Vanilla</taxon>
    </lineage>
</organism>
<protein>
    <submittedName>
        <fullName evidence="1">Uncharacterized protein</fullName>
    </submittedName>
</protein>
<name>A0A835RTP4_VANPL</name>
<gene>
    <name evidence="1" type="ORF">HPP92_003056</name>
</gene>
<dbReference type="AlphaFoldDB" id="A0A835RTP4"/>
<evidence type="ECO:0000313" key="2">
    <source>
        <dbReference type="Proteomes" id="UP000636800"/>
    </source>
</evidence>
<dbReference type="EMBL" id="JADCNL010000001">
    <property type="protein sequence ID" value="KAG0498365.1"/>
    <property type="molecule type" value="Genomic_DNA"/>
</dbReference>